<dbReference type="PANTHER" id="PTHR21824:SF4">
    <property type="entry name" value="TRANSMEMBRANE PROTEIN 177"/>
    <property type="match status" value="1"/>
</dbReference>
<keyword evidence="4 6" id="KW-0862">Zinc</keyword>
<dbReference type="GO" id="GO:0006508">
    <property type="term" value="P:proteolysis"/>
    <property type="evidence" value="ECO:0007669"/>
    <property type="project" value="UniProtKB-KW"/>
</dbReference>
<keyword evidence="1 6" id="KW-0645">Protease</keyword>
<comment type="caution">
    <text evidence="8">The sequence shown here is derived from an EMBL/GenBank/DDBJ whole genome shotgun (WGS) entry which is preliminary data.</text>
</comment>
<reference evidence="8" key="1">
    <citation type="journal article" date="2023" name="G3 (Bethesda)">
        <title>Whole genome assembly and annotation of the endangered Caribbean coral Acropora cervicornis.</title>
        <authorList>
            <person name="Selwyn J.D."/>
            <person name="Vollmer S.V."/>
        </authorList>
    </citation>
    <scope>NUCLEOTIDE SEQUENCE</scope>
    <source>
        <strain evidence="8">K2</strain>
    </source>
</reference>
<keyword evidence="8" id="KW-0812">Transmembrane</keyword>
<evidence type="ECO:0000256" key="5">
    <source>
        <dbReference type="ARBA" id="ARBA00023049"/>
    </source>
</evidence>
<dbReference type="AlphaFoldDB" id="A0AAD9V0S3"/>
<evidence type="ECO:0000259" key="7">
    <source>
        <dbReference type="Pfam" id="PF01435"/>
    </source>
</evidence>
<dbReference type="Proteomes" id="UP001249851">
    <property type="component" value="Unassembled WGS sequence"/>
</dbReference>
<evidence type="ECO:0000313" key="8">
    <source>
        <dbReference type="EMBL" id="KAK2556565.1"/>
    </source>
</evidence>
<comment type="similarity">
    <text evidence="6">Belongs to the peptidase M48 family.</text>
</comment>
<evidence type="ECO:0000256" key="6">
    <source>
        <dbReference type="RuleBase" id="RU003983"/>
    </source>
</evidence>
<name>A0AAD9V0S3_ACRCE</name>
<reference evidence="8" key="2">
    <citation type="journal article" date="2023" name="Science">
        <title>Genomic signatures of disease resistance in endangered staghorn corals.</title>
        <authorList>
            <person name="Vollmer S.V."/>
            <person name="Selwyn J.D."/>
            <person name="Despard B.A."/>
            <person name="Roesel C.L."/>
        </authorList>
    </citation>
    <scope>NUCLEOTIDE SEQUENCE</scope>
    <source>
        <strain evidence="8">K2</strain>
    </source>
</reference>
<proteinExistence type="inferred from homology"/>
<dbReference type="GO" id="GO:0016020">
    <property type="term" value="C:membrane"/>
    <property type="evidence" value="ECO:0007669"/>
    <property type="project" value="TreeGrafter"/>
</dbReference>
<comment type="cofactor">
    <cofactor evidence="6">
        <name>Zn(2+)</name>
        <dbReference type="ChEBI" id="CHEBI:29105"/>
    </cofactor>
    <text evidence="6">Binds 1 zinc ion per subunit.</text>
</comment>
<gene>
    <name evidence="8" type="ORF">P5673_021478</name>
</gene>
<dbReference type="Pfam" id="PF01435">
    <property type="entry name" value="Peptidase_M48"/>
    <property type="match status" value="1"/>
</dbReference>
<keyword evidence="3 6" id="KW-0378">Hydrolase</keyword>
<dbReference type="InterPro" id="IPR001915">
    <property type="entry name" value="Peptidase_M48"/>
</dbReference>
<dbReference type="PANTHER" id="PTHR21824">
    <property type="entry name" value="TRANSMEMBRANE PROTEIN 177"/>
    <property type="match status" value="1"/>
</dbReference>
<dbReference type="InterPro" id="IPR026620">
    <property type="entry name" value="TMEM177"/>
</dbReference>
<accession>A0AAD9V0S3</accession>
<dbReference type="GO" id="GO:0046872">
    <property type="term" value="F:metal ion binding"/>
    <property type="evidence" value="ECO:0007669"/>
    <property type="project" value="UniProtKB-KW"/>
</dbReference>
<dbReference type="GO" id="GO:0004222">
    <property type="term" value="F:metalloendopeptidase activity"/>
    <property type="evidence" value="ECO:0007669"/>
    <property type="project" value="InterPro"/>
</dbReference>
<dbReference type="EMBL" id="JARQWQ010000055">
    <property type="protein sequence ID" value="KAK2556565.1"/>
    <property type="molecule type" value="Genomic_DNA"/>
</dbReference>
<organism evidence="8 9">
    <name type="scientific">Acropora cervicornis</name>
    <name type="common">Staghorn coral</name>
    <dbReference type="NCBI Taxonomy" id="6130"/>
    <lineage>
        <taxon>Eukaryota</taxon>
        <taxon>Metazoa</taxon>
        <taxon>Cnidaria</taxon>
        <taxon>Anthozoa</taxon>
        <taxon>Hexacorallia</taxon>
        <taxon>Scleractinia</taxon>
        <taxon>Astrocoeniina</taxon>
        <taxon>Acroporidae</taxon>
        <taxon>Acropora</taxon>
    </lineage>
</organism>
<evidence type="ECO:0000256" key="3">
    <source>
        <dbReference type="ARBA" id="ARBA00022801"/>
    </source>
</evidence>
<evidence type="ECO:0000256" key="2">
    <source>
        <dbReference type="ARBA" id="ARBA00022723"/>
    </source>
</evidence>
<evidence type="ECO:0000256" key="1">
    <source>
        <dbReference type="ARBA" id="ARBA00022670"/>
    </source>
</evidence>
<protein>
    <submittedName>
        <fullName evidence="8">Transmembrane protein 177</fullName>
    </submittedName>
</protein>
<evidence type="ECO:0000313" key="9">
    <source>
        <dbReference type="Proteomes" id="UP001249851"/>
    </source>
</evidence>
<sequence length="301" mass="34307">MADKAVRILVRLGIGGMLAVNLSGELFPHQICKQMYGLKDEKGMLIEAPELCLKQFREVALKSELNNPEKVSLFVSKAFHAISAGSTLLPSGAVIGLPRWYLNRAKSDVENSGIKFDGKPITWDSELGQTLTESYLPTENMIAFTIGHEISHIQRLDFKMLEIFASPLWLYLTFKMCSLIPKIWKLHGALDMLLKLSICGLNYLCYKFMKQKVDHWSEFIADEMSAMCEPKVAEGGVEYFTRRIKLNLIQYKLLGEEGRKFYTDEGDEIKSHTHPKLTERLGKLRKIQLRTDLSKNSSQDR</sequence>
<keyword evidence="9" id="KW-1185">Reference proteome</keyword>
<keyword evidence="2" id="KW-0479">Metal-binding</keyword>
<keyword evidence="5 6" id="KW-0482">Metalloprotease</keyword>
<keyword evidence="8" id="KW-0472">Membrane</keyword>
<evidence type="ECO:0000256" key="4">
    <source>
        <dbReference type="ARBA" id="ARBA00022833"/>
    </source>
</evidence>
<feature type="domain" description="Peptidase M48" evidence="7">
    <location>
        <begin position="129"/>
        <end position="287"/>
    </location>
</feature>